<accession>A0ABW5SCF9</accession>
<dbReference type="SUPFAM" id="SSF55874">
    <property type="entry name" value="ATPase domain of HSP90 chaperone/DNA topoisomerase II/histidine kinase"/>
    <property type="match status" value="1"/>
</dbReference>
<keyword evidence="3" id="KW-1185">Reference proteome</keyword>
<evidence type="ECO:0000259" key="1">
    <source>
        <dbReference type="Pfam" id="PF14082"/>
    </source>
</evidence>
<evidence type="ECO:0000313" key="2">
    <source>
        <dbReference type="EMBL" id="MFD2696988.1"/>
    </source>
</evidence>
<reference evidence="3" key="1">
    <citation type="journal article" date="2019" name="Int. J. Syst. Evol. Microbiol.">
        <title>The Global Catalogue of Microorganisms (GCM) 10K type strain sequencing project: providing services to taxonomists for standard genome sequencing and annotation.</title>
        <authorList>
            <consortium name="The Broad Institute Genomics Platform"/>
            <consortium name="The Broad Institute Genome Sequencing Center for Infectious Disease"/>
            <person name="Wu L."/>
            <person name="Ma J."/>
        </authorList>
    </citation>
    <scope>NUCLEOTIDE SEQUENCE [LARGE SCALE GENOMIC DNA]</scope>
    <source>
        <strain evidence="3">KCTC 42255</strain>
    </source>
</reference>
<name>A0ABW5SCF9_9FLAO</name>
<dbReference type="InterPro" id="IPR011856">
    <property type="entry name" value="tRNA_endonuc-like_dom_sf"/>
</dbReference>
<dbReference type="InterPro" id="IPR036890">
    <property type="entry name" value="HATPase_C_sf"/>
</dbReference>
<feature type="domain" description="Shedu protein SduA C-terminal" evidence="1">
    <location>
        <begin position="438"/>
        <end position="527"/>
    </location>
</feature>
<dbReference type="Proteomes" id="UP001597357">
    <property type="component" value="Unassembled WGS sequence"/>
</dbReference>
<dbReference type="EMBL" id="JBHULZ010000019">
    <property type="protein sequence ID" value="MFD2696988.1"/>
    <property type="molecule type" value="Genomic_DNA"/>
</dbReference>
<comment type="caution">
    <text evidence="2">The sequence shown here is derived from an EMBL/GenBank/DDBJ whole genome shotgun (WGS) entry which is preliminary data.</text>
</comment>
<dbReference type="Pfam" id="PF14082">
    <property type="entry name" value="SduA_C"/>
    <property type="match status" value="1"/>
</dbReference>
<dbReference type="Gene3D" id="3.30.565.10">
    <property type="entry name" value="Histidine kinase-like ATPase, C-terminal domain"/>
    <property type="match status" value="1"/>
</dbReference>
<evidence type="ECO:0000313" key="3">
    <source>
        <dbReference type="Proteomes" id="UP001597357"/>
    </source>
</evidence>
<protein>
    <submittedName>
        <fullName evidence="2">Shedu anti-phage system protein SduA domain-containing protein</fullName>
    </submittedName>
</protein>
<dbReference type="Pfam" id="PF13589">
    <property type="entry name" value="HATPase_c_3"/>
    <property type="match status" value="1"/>
</dbReference>
<dbReference type="InterPro" id="IPR025359">
    <property type="entry name" value="SduA_C"/>
</dbReference>
<dbReference type="Gene3D" id="3.40.1350.10">
    <property type="match status" value="1"/>
</dbReference>
<proteinExistence type="predicted"/>
<dbReference type="RefSeq" id="WP_379044029.1">
    <property type="nucleotide sequence ID" value="NZ_JBHULZ010000019.1"/>
</dbReference>
<gene>
    <name evidence="2" type="ORF">ACFSQ0_03210</name>
</gene>
<organism evidence="2 3">
    <name type="scientific">Mesonia sediminis</name>
    <dbReference type="NCBI Taxonomy" id="1703946"/>
    <lineage>
        <taxon>Bacteria</taxon>
        <taxon>Pseudomonadati</taxon>
        <taxon>Bacteroidota</taxon>
        <taxon>Flavobacteriia</taxon>
        <taxon>Flavobacteriales</taxon>
        <taxon>Flavobacteriaceae</taxon>
        <taxon>Mesonia</taxon>
    </lineage>
</organism>
<sequence length="583" mass="66895">MNNKAFFKVDTKLAELLGETYRSTEYALKELVDNAYDADSERLEITFPKELTPNPEIIISDNGSGMKENEVRTEYLNVANSRIVRKGNLSIKKKRKVKGRKGIGKFSGLMVASKMKLETISNGVKTSLIIDRDELAKEGFDLEKIPLDISTEKVDEKISGTKITLSGLNQNFDFPNPERMKQILVWDYGRENDFEVSINGEKIGVLDLQGKSYTEELIIDGKKATLNYTITPKPIKSSGIVTKVGNKLVGKPKNFLADDDIIPKKLQNRIYGEIICDDLEDDVTADWGAIIENSKLNKVISERTTEKLKKSVDDVFKTDMKMARARYQRKINKELEKLPEYKKPFARKALHKTLEKFYGESESKINTVISVMVAAMEKDHYWDIISNIQKTGNSDIEKFASALNDFGLLEMSIVTSQALNRLRYLDELLILIEDNKTLEKDIHKALELNTWILGDDYNVLISDTSLETAINKVLDKKYSGEKAQNRPDLLLGRTLNRELVLIEFKRPNFTLNRDTERQALEYRDELNTYFHNQHIKIILLGGRVKQNISSHNERDDVHFRTFLDIISVARNKLEWLIDELKRK</sequence>